<keyword evidence="8" id="KW-0594">Phospholipid biosynthesis</keyword>
<evidence type="ECO:0000313" key="13">
    <source>
        <dbReference type="EMBL" id="KAD4982695.1"/>
    </source>
</evidence>
<dbReference type="PANTHER" id="PTHR15486">
    <property type="entry name" value="ANCIENT UBIQUITOUS PROTEIN"/>
    <property type="match status" value="1"/>
</dbReference>
<evidence type="ECO:0000259" key="12">
    <source>
        <dbReference type="Pfam" id="PF23270"/>
    </source>
</evidence>
<organism evidence="13 14">
    <name type="scientific">Mikania micrantha</name>
    <name type="common">bitter vine</name>
    <dbReference type="NCBI Taxonomy" id="192012"/>
    <lineage>
        <taxon>Eukaryota</taxon>
        <taxon>Viridiplantae</taxon>
        <taxon>Streptophyta</taxon>
        <taxon>Embryophyta</taxon>
        <taxon>Tracheophyta</taxon>
        <taxon>Spermatophyta</taxon>
        <taxon>Magnoliopsida</taxon>
        <taxon>eudicotyledons</taxon>
        <taxon>Gunneridae</taxon>
        <taxon>Pentapetalae</taxon>
        <taxon>asterids</taxon>
        <taxon>campanulids</taxon>
        <taxon>Asterales</taxon>
        <taxon>Asteraceae</taxon>
        <taxon>Asteroideae</taxon>
        <taxon>Heliantheae alliance</taxon>
        <taxon>Eupatorieae</taxon>
        <taxon>Mikania</taxon>
    </lineage>
</organism>
<feature type="domain" description="Glycerol-3-phosphate acyltransferase RAM2/GPAT1-8 HAD-like" evidence="12">
    <location>
        <begin position="29"/>
        <end position="218"/>
    </location>
</feature>
<dbReference type="GO" id="GO:0008654">
    <property type="term" value="P:phospholipid biosynthetic process"/>
    <property type="evidence" value="ECO:0007669"/>
    <property type="project" value="UniProtKB-KW"/>
</dbReference>
<keyword evidence="7 11" id="KW-0472">Membrane</keyword>
<evidence type="ECO:0000313" key="14">
    <source>
        <dbReference type="Proteomes" id="UP000326396"/>
    </source>
</evidence>
<evidence type="ECO:0000256" key="8">
    <source>
        <dbReference type="ARBA" id="ARBA00023209"/>
    </source>
</evidence>
<dbReference type="GO" id="GO:0090447">
    <property type="term" value="F:glycerol-3-phosphate 2-O-acyltransferase activity"/>
    <property type="evidence" value="ECO:0007669"/>
    <property type="project" value="UniProtKB-ARBA"/>
</dbReference>
<keyword evidence="5 11" id="KW-1133">Transmembrane helix</keyword>
<protein>
    <recommendedName>
        <fullName evidence="12">Glycerol-3-phosphate acyltransferase RAM2/GPAT1-8 HAD-like domain-containing protein</fullName>
    </recommendedName>
</protein>
<reference evidence="13 14" key="1">
    <citation type="submission" date="2019-05" db="EMBL/GenBank/DDBJ databases">
        <title>Mikania micrantha, genome provides insights into the molecular mechanism of rapid growth.</title>
        <authorList>
            <person name="Liu B."/>
        </authorList>
    </citation>
    <scope>NUCLEOTIDE SEQUENCE [LARGE SCALE GENOMIC DNA]</scope>
    <source>
        <strain evidence="13">NLD-2019</strain>
        <tissue evidence="13">Leaf</tissue>
    </source>
</reference>
<feature type="transmembrane region" description="Helical" evidence="11">
    <location>
        <begin position="44"/>
        <end position="77"/>
    </location>
</feature>
<accession>A0A5N6NPM8</accession>
<dbReference type="Gene3D" id="3.40.50.1000">
    <property type="entry name" value="HAD superfamily/HAD-like"/>
    <property type="match status" value="1"/>
</dbReference>
<comment type="similarity">
    <text evidence="2">Belongs to the GPAT/DAPAT family.</text>
</comment>
<evidence type="ECO:0000256" key="10">
    <source>
        <dbReference type="ARBA" id="ARBA00023315"/>
    </source>
</evidence>
<name>A0A5N6NPM8_9ASTR</name>
<keyword evidence="6" id="KW-0443">Lipid metabolism</keyword>
<gene>
    <name evidence="13" type="ORF">E3N88_19366</name>
</gene>
<proteinExistence type="inferred from homology"/>
<dbReference type="Proteomes" id="UP000326396">
    <property type="component" value="Linkage Group LG18"/>
</dbReference>
<dbReference type="OrthoDB" id="1671079at2759"/>
<keyword evidence="9" id="KW-1208">Phospholipid metabolism</keyword>
<dbReference type="GO" id="GO:0016020">
    <property type="term" value="C:membrane"/>
    <property type="evidence" value="ECO:0007669"/>
    <property type="project" value="UniProtKB-SubCell"/>
</dbReference>
<keyword evidence="10" id="KW-0012">Acyltransferase</keyword>
<sequence length="286" mass="32203">MLPPEPEHGRKTFPLISECDLSSVSHNSIAADLDGTLLKGTLSFPYYILVAIDAGSLLRGLILLMSLPIISVIYIFVSEHIAGKMLIFITFAGIKIRNIEAASRTVLPRFYAADVRRDSFEVFNSCQKKVIVTANPIVMVNTFSTEFLGAEKVIGTEIEVDQRTKRATGFVVEPGVLIGEWKKLAVMKEFGDDLPDIGIGDRKSDHDFMSVCKEGYMVPKDHFASLVSPQCLRSQSIFQDGYLERPSSYVVDYIWLPLRFLLYPFRAYINLTLIEGILKCAYRQMW</sequence>
<evidence type="ECO:0000256" key="3">
    <source>
        <dbReference type="ARBA" id="ARBA00022679"/>
    </source>
</evidence>
<comment type="subcellular location">
    <subcellularLocation>
        <location evidence="1">Membrane</location>
        <topology evidence="1">Multi-pass membrane protein</topology>
    </subcellularLocation>
</comment>
<keyword evidence="4 11" id="KW-0812">Transmembrane</keyword>
<evidence type="ECO:0000256" key="11">
    <source>
        <dbReference type="SAM" id="Phobius"/>
    </source>
</evidence>
<dbReference type="EMBL" id="SZYD01000010">
    <property type="protein sequence ID" value="KAD4982695.1"/>
    <property type="molecule type" value="Genomic_DNA"/>
</dbReference>
<evidence type="ECO:0000256" key="9">
    <source>
        <dbReference type="ARBA" id="ARBA00023264"/>
    </source>
</evidence>
<dbReference type="GO" id="GO:0010143">
    <property type="term" value="P:cutin biosynthetic process"/>
    <property type="evidence" value="ECO:0007669"/>
    <property type="project" value="TreeGrafter"/>
</dbReference>
<dbReference type="InterPro" id="IPR023214">
    <property type="entry name" value="HAD_sf"/>
</dbReference>
<comment type="caution">
    <text evidence="13">The sequence shown here is derived from an EMBL/GenBank/DDBJ whole genome shotgun (WGS) entry which is preliminary data.</text>
</comment>
<evidence type="ECO:0000256" key="5">
    <source>
        <dbReference type="ARBA" id="ARBA00022989"/>
    </source>
</evidence>
<evidence type="ECO:0000256" key="7">
    <source>
        <dbReference type="ARBA" id="ARBA00023136"/>
    </source>
</evidence>
<dbReference type="Pfam" id="PF23270">
    <property type="entry name" value="HAD_RAM2_N"/>
    <property type="match status" value="1"/>
</dbReference>
<dbReference type="AlphaFoldDB" id="A0A5N6NPM8"/>
<evidence type="ECO:0000256" key="2">
    <source>
        <dbReference type="ARBA" id="ARBA00007937"/>
    </source>
</evidence>
<dbReference type="InterPro" id="IPR056462">
    <property type="entry name" value="HAD_RAM2/GPAT1-8"/>
</dbReference>
<evidence type="ECO:0000256" key="4">
    <source>
        <dbReference type="ARBA" id="ARBA00022692"/>
    </source>
</evidence>
<keyword evidence="8" id="KW-0444">Lipid biosynthesis</keyword>
<dbReference type="GO" id="GO:0016791">
    <property type="term" value="F:phosphatase activity"/>
    <property type="evidence" value="ECO:0007669"/>
    <property type="project" value="TreeGrafter"/>
</dbReference>
<evidence type="ECO:0000256" key="1">
    <source>
        <dbReference type="ARBA" id="ARBA00004141"/>
    </source>
</evidence>
<keyword evidence="14" id="KW-1185">Reference proteome</keyword>
<dbReference type="FunFam" id="3.40.50.1000:FF:000134">
    <property type="entry name" value="Glycerol-3-phosphate 2-O-acyltransferase 6"/>
    <property type="match status" value="1"/>
</dbReference>
<dbReference type="PANTHER" id="PTHR15486:SF70">
    <property type="entry name" value="GLYCEROL-3-PHOSPHATE ACYLTRANSFERASE 8-RELATED"/>
    <property type="match status" value="1"/>
</dbReference>
<evidence type="ECO:0000256" key="6">
    <source>
        <dbReference type="ARBA" id="ARBA00023098"/>
    </source>
</evidence>
<keyword evidence="3" id="KW-0808">Transferase</keyword>